<dbReference type="EMBL" id="BMYX01000002">
    <property type="protein sequence ID" value="GGY06677.1"/>
    <property type="molecule type" value="Genomic_DNA"/>
</dbReference>
<name>A0A918NYE8_9NEIS</name>
<evidence type="ECO:0000256" key="1">
    <source>
        <dbReference type="ARBA" id="ARBA00010577"/>
    </source>
</evidence>
<evidence type="ECO:0000256" key="5">
    <source>
        <dbReference type="RuleBase" id="RU362076"/>
    </source>
</evidence>
<dbReference type="InterPro" id="IPR025965">
    <property type="entry name" value="FlgD/Vpr_Ig-like"/>
</dbReference>
<comment type="caution">
    <text evidence="9">The sequence shown here is derived from an EMBL/GenBank/DDBJ whole genome shotgun (WGS) entry which is preliminary data.</text>
</comment>
<dbReference type="Gene3D" id="2.60.40.4070">
    <property type="match status" value="1"/>
</dbReference>
<sequence>MASSVTNDPASNPYSVVNGNTTSSGTAANSAQGIQDRFLKLLVTQLQAQDPMNPMDNSQMTSQMAQISQVSGMEKLNQTMQTMLSAQIASQSLMATTLVGRQVLSPGNVLNSAGDGATLSGAATLDADAKKMTVTIKNESGVTVNTIDVTSPAPKAGMNNFTWNGKDMAGNILPSGKYTFEVTATKADGTSAKTVAYTTQKVNAVAWDSSGIPQLILNDGTRAKLADIAQMS</sequence>
<accession>A0A918NYE8</accession>
<comment type="similarity">
    <text evidence="1 5">Belongs to the FlgD family.</text>
</comment>
<dbReference type="RefSeq" id="WP_189531148.1">
    <property type="nucleotide sequence ID" value="NZ_BMYX01000002.1"/>
</dbReference>
<feature type="domain" description="FlgD/Vpr Ig-like" evidence="7">
    <location>
        <begin position="108"/>
        <end position="188"/>
    </location>
</feature>
<reference evidence="9" key="2">
    <citation type="submission" date="2020-09" db="EMBL/GenBank/DDBJ databases">
        <authorList>
            <person name="Sun Q."/>
            <person name="Kim S."/>
        </authorList>
    </citation>
    <scope>NUCLEOTIDE SEQUENCE</scope>
    <source>
        <strain evidence="9">KCTC 32182</strain>
    </source>
</reference>
<evidence type="ECO:0000259" key="7">
    <source>
        <dbReference type="Pfam" id="PF13860"/>
    </source>
</evidence>
<dbReference type="InterPro" id="IPR025963">
    <property type="entry name" value="FLgD_Tudor"/>
</dbReference>
<keyword evidence="3 5" id="KW-1005">Bacterial flagellum biogenesis</keyword>
<keyword evidence="10" id="KW-1185">Reference proteome</keyword>
<dbReference type="GO" id="GO:0044781">
    <property type="term" value="P:bacterial-type flagellum organization"/>
    <property type="evidence" value="ECO:0007669"/>
    <property type="project" value="UniProtKB-UniRule"/>
</dbReference>
<evidence type="ECO:0000256" key="6">
    <source>
        <dbReference type="SAM" id="MobiDB-lite"/>
    </source>
</evidence>
<proteinExistence type="inferred from homology"/>
<evidence type="ECO:0000313" key="10">
    <source>
        <dbReference type="Proteomes" id="UP000645257"/>
    </source>
</evidence>
<feature type="domain" description="FlgD Tudor-like" evidence="8">
    <location>
        <begin position="90"/>
        <end position="228"/>
    </location>
</feature>
<dbReference type="Pfam" id="PF13860">
    <property type="entry name" value="FlgD_ig"/>
    <property type="match status" value="1"/>
</dbReference>
<reference evidence="9" key="1">
    <citation type="journal article" date="2014" name="Int. J. Syst. Evol. Microbiol.">
        <title>Complete genome sequence of Corynebacterium casei LMG S-19264T (=DSM 44701T), isolated from a smear-ripened cheese.</title>
        <authorList>
            <consortium name="US DOE Joint Genome Institute (JGI-PGF)"/>
            <person name="Walter F."/>
            <person name="Albersmeier A."/>
            <person name="Kalinowski J."/>
            <person name="Ruckert C."/>
        </authorList>
    </citation>
    <scope>NUCLEOTIDE SEQUENCE</scope>
    <source>
        <strain evidence="9">KCTC 32182</strain>
    </source>
</reference>
<evidence type="ECO:0000313" key="9">
    <source>
        <dbReference type="EMBL" id="GGY06677.1"/>
    </source>
</evidence>
<evidence type="ECO:0000256" key="3">
    <source>
        <dbReference type="ARBA" id="ARBA00022795"/>
    </source>
</evidence>
<dbReference type="Pfam" id="PF13861">
    <property type="entry name" value="FLgD_tudor"/>
    <property type="match status" value="1"/>
</dbReference>
<dbReference type="InterPro" id="IPR005648">
    <property type="entry name" value="FlgD"/>
</dbReference>
<evidence type="ECO:0000259" key="8">
    <source>
        <dbReference type="Pfam" id="PF13861"/>
    </source>
</evidence>
<dbReference type="AlphaFoldDB" id="A0A918NYE8"/>
<protein>
    <recommendedName>
        <fullName evidence="2 5">Basal-body rod modification protein FlgD</fullName>
    </recommendedName>
</protein>
<gene>
    <name evidence="9" type="primary">flgD</name>
    <name evidence="9" type="ORF">GCM10011289_06510</name>
</gene>
<evidence type="ECO:0000256" key="2">
    <source>
        <dbReference type="ARBA" id="ARBA00016013"/>
    </source>
</evidence>
<evidence type="ECO:0000256" key="4">
    <source>
        <dbReference type="ARBA" id="ARBA00024746"/>
    </source>
</evidence>
<dbReference type="Pfam" id="PF03963">
    <property type="entry name" value="FlgD"/>
    <property type="match status" value="1"/>
</dbReference>
<organism evidence="9 10">
    <name type="scientific">Paludibacterium paludis</name>
    <dbReference type="NCBI Taxonomy" id="1225769"/>
    <lineage>
        <taxon>Bacteria</taxon>
        <taxon>Pseudomonadati</taxon>
        <taxon>Pseudomonadota</taxon>
        <taxon>Betaproteobacteria</taxon>
        <taxon>Neisseriales</taxon>
        <taxon>Chromobacteriaceae</taxon>
        <taxon>Paludibacterium</taxon>
    </lineage>
</organism>
<feature type="region of interest" description="Disordered" evidence="6">
    <location>
        <begin position="1"/>
        <end position="29"/>
    </location>
</feature>
<comment type="function">
    <text evidence="4 5">Required for flagellar hook formation. May act as a scaffolding protein.</text>
</comment>
<dbReference type="Proteomes" id="UP000645257">
    <property type="component" value="Unassembled WGS sequence"/>
</dbReference>
<dbReference type="Gene3D" id="2.30.30.910">
    <property type="match status" value="1"/>
</dbReference>